<reference evidence="3 4" key="1">
    <citation type="submission" date="2024-09" db="EMBL/GenBank/DDBJ databases">
        <authorList>
            <person name="Sun Q."/>
            <person name="Mori K."/>
        </authorList>
    </citation>
    <scope>NUCLEOTIDE SEQUENCE [LARGE SCALE GENOMIC DNA]</scope>
    <source>
        <strain evidence="3 4">CCM 7468</strain>
    </source>
</reference>
<dbReference type="PANTHER" id="PTHR43646:SF3">
    <property type="entry name" value="SLR1566 PROTEIN"/>
    <property type="match status" value="1"/>
</dbReference>
<dbReference type="InterPro" id="IPR017832">
    <property type="entry name" value="Glyco_trans_2_hopen-assoc_HpnB"/>
</dbReference>
<keyword evidence="1" id="KW-0472">Membrane</keyword>
<feature type="domain" description="Glycosyltransferase 2-like" evidence="2">
    <location>
        <begin position="49"/>
        <end position="223"/>
    </location>
</feature>
<dbReference type="InterPro" id="IPR029044">
    <property type="entry name" value="Nucleotide-diphossugar_trans"/>
</dbReference>
<evidence type="ECO:0000313" key="3">
    <source>
        <dbReference type="EMBL" id="MFC0385120.1"/>
    </source>
</evidence>
<organism evidence="3 4">
    <name type="scientific">Muricoccus vinaceus</name>
    <dbReference type="NCBI Taxonomy" id="424704"/>
    <lineage>
        <taxon>Bacteria</taxon>
        <taxon>Pseudomonadati</taxon>
        <taxon>Pseudomonadota</taxon>
        <taxon>Alphaproteobacteria</taxon>
        <taxon>Acetobacterales</taxon>
        <taxon>Roseomonadaceae</taxon>
        <taxon>Muricoccus</taxon>
    </lineage>
</organism>
<feature type="transmembrane region" description="Helical" evidence="1">
    <location>
        <begin position="181"/>
        <end position="200"/>
    </location>
</feature>
<accession>A0ABV6IQU2</accession>
<feature type="transmembrane region" description="Helical" evidence="1">
    <location>
        <begin position="308"/>
        <end position="329"/>
    </location>
</feature>
<keyword evidence="1" id="KW-0812">Transmembrane</keyword>
<gene>
    <name evidence="3" type="ORF">ACFFIC_06080</name>
</gene>
<feature type="transmembrane region" description="Helical" evidence="1">
    <location>
        <begin position="341"/>
        <end position="360"/>
    </location>
</feature>
<keyword evidence="3" id="KW-0808">Transferase</keyword>
<evidence type="ECO:0000259" key="2">
    <source>
        <dbReference type="Pfam" id="PF00535"/>
    </source>
</evidence>
<keyword evidence="3" id="KW-0328">Glycosyltransferase</keyword>
<dbReference type="PANTHER" id="PTHR43646">
    <property type="entry name" value="GLYCOSYLTRANSFERASE"/>
    <property type="match status" value="1"/>
</dbReference>
<dbReference type="Pfam" id="PF00535">
    <property type="entry name" value="Glycos_transf_2"/>
    <property type="match status" value="1"/>
</dbReference>
<evidence type="ECO:0000256" key="1">
    <source>
        <dbReference type="SAM" id="Phobius"/>
    </source>
</evidence>
<comment type="caution">
    <text evidence="3">The sequence shown here is derived from an EMBL/GenBank/DDBJ whole genome shotgun (WGS) entry which is preliminary data.</text>
</comment>
<sequence length="392" mass="41370">MSVALLLGLLSLAIWLVLLLGRGGFWMCRERDDADTPSPPGHWPSVVAVVPARNEADVIARSVGSLLAQDYPGPFRVVLVDDGSTDGTAEAARQAAGAAARLEVLPGAALPAGWTGKLWALEQGVRHATAGEAPAYVLLTDADIGHAPDNLRALVARAEAGRCALVSLMAKLSCANAAERFLIPAFVFFFGMLYPFAWVARAERATAAGAGGCMLVRREALERAGGIAAIRREIIDDCALARRLKAQGPIRLLLTRRAVSLRPYGGFGEIGRMVSRSAYAQLGYSPLLLAGTVFGMALVYVAPPVLALFGEGLARLAGLAAWALMALAFQPMRRFYGASRFAGLLWGLALPATAAAYLVFTVQSAMQVWRGRGGMWKGRAQAMMPGSGAPNA</sequence>
<dbReference type="GO" id="GO:0016757">
    <property type="term" value="F:glycosyltransferase activity"/>
    <property type="evidence" value="ECO:0007669"/>
    <property type="project" value="UniProtKB-KW"/>
</dbReference>
<dbReference type="Proteomes" id="UP001589789">
    <property type="component" value="Unassembled WGS sequence"/>
</dbReference>
<proteinExistence type="predicted"/>
<dbReference type="Gene3D" id="3.90.550.10">
    <property type="entry name" value="Spore Coat Polysaccharide Biosynthesis Protein SpsA, Chain A"/>
    <property type="match status" value="1"/>
</dbReference>
<dbReference type="EC" id="2.4.-.-" evidence="3"/>
<dbReference type="EMBL" id="JBHLVZ010000002">
    <property type="protein sequence ID" value="MFC0385120.1"/>
    <property type="molecule type" value="Genomic_DNA"/>
</dbReference>
<dbReference type="InterPro" id="IPR001173">
    <property type="entry name" value="Glyco_trans_2-like"/>
</dbReference>
<keyword evidence="4" id="KW-1185">Reference proteome</keyword>
<dbReference type="SUPFAM" id="SSF53448">
    <property type="entry name" value="Nucleotide-diphospho-sugar transferases"/>
    <property type="match status" value="1"/>
</dbReference>
<dbReference type="CDD" id="cd06423">
    <property type="entry name" value="CESA_like"/>
    <property type="match status" value="1"/>
</dbReference>
<protein>
    <submittedName>
        <fullName evidence="3">Glycosyltransferase</fullName>
        <ecNumber evidence="3">2.4.-.-</ecNumber>
    </submittedName>
</protein>
<name>A0ABV6IQU2_9PROT</name>
<dbReference type="RefSeq" id="WP_377049240.1">
    <property type="nucleotide sequence ID" value="NZ_JBHLVZ010000002.1"/>
</dbReference>
<dbReference type="NCBIfam" id="TIGR03469">
    <property type="entry name" value="HpnB"/>
    <property type="match status" value="1"/>
</dbReference>
<keyword evidence="1" id="KW-1133">Transmembrane helix</keyword>
<evidence type="ECO:0000313" key="4">
    <source>
        <dbReference type="Proteomes" id="UP001589789"/>
    </source>
</evidence>
<feature type="transmembrane region" description="Helical" evidence="1">
    <location>
        <begin position="282"/>
        <end position="302"/>
    </location>
</feature>